<evidence type="ECO:0000256" key="5">
    <source>
        <dbReference type="ARBA" id="ARBA00022694"/>
    </source>
</evidence>
<evidence type="ECO:0000256" key="4">
    <source>
        <dbReference type="ARBA" id="ARBA00022490"/>
    </source>
</evidence>
<evidence type="ECO:0000256" key="10">
    <source>
        <dbReference type="ARBA" id="ARBA00032441"/>
    </source>
</evidence>
<dbReference type="AlphaFoldDB" id="A0A1I5LM00"/>
<keyword evidence="9" id="KW-0460">Magnesium</keyword>
<organism evidence="11 12">
    <name type="scientific">Tranquillimonas alkanivorans</name>
    <dbReference type="NCBI Taxonomy" id="441119"/>
    <lineage>
        <taxon>Bacteria</taxon>
        <taxon>Pseudomonadati</taxon>
        <taxon>Pseudomonadota</taxon>
        <taxon>Alphaproteobacteria</taxon>
        <taxon>Rhodobacterales</taxon>
        <taxon>Roseobacteraceae</taxon>
        <taxon>Tranquillimonas</taxon>
    </lineage>
</organism>
<keyword evidence="7" id="KW-0547">Nucleotide-binding</keyword>
<dbReference type="InterPro" id="IPR027417">
    <property type="entry name" value="P-loop_NTPase"/>
</dbReference>
<evidence type="ECO:0000313" key="11">
    <source>
        <dbReference type="EMBL" id="SFO98203.1"/>
    </source>
</evidence>
<dbReference type="PANTHER" id="PTHR33540">
    <property type="entry name" value="TRNA THREONYLCARBAMOYLADENOSINE BIOSYNTHESIS PROTEIN TSAE"/>
    <property type="match status" value="1"/>
</dbReference>
<dbReference type="PANTHER" id="PTHR33540:SF2">
    <property type="entry name" value="TRNA THREONYLCARBAMOYLADENOSINE BIOSYNTHESIS PROTEIN TSAE"/>
    <property type="match status" value="1"/>
</dbReference>
<keyword evidence="4" id="KW-0963">Cytoplasm</keyword>
<dbReference type="GO" id="GO:0005524">
    <property type="term" value="F:ATP binding"/>
    <property type="evidence" value="ECO:0007669"/>
    <property type="project" value="UniProtKB-KW"/>
</dbReference>
<evidence type="ECO:0000256" key="7">
    <source>
        <dbReference type="ARBA" id="ARBA00022741"/>
    </source>
</evidence>
<evidence type="ECO:0000256" key="2">
    <source>
        <dbReference type="ARBA" id="ARBA00007599"/>
    </source>
</evidence>
<reference evidence="11 12" key="1">
    <citation type="submission" date="2016-10" db="EMBL/GenBank/DDBJ databases">
        <authorList>
            <person name="de Groot N.N."/>
        </authorList>
    </citation>
    <scope>NUCLEOTIDE SEQUENCE [LARGE SCALE GENOMIC DNA]</scope>
    <source>
        <strain evidence="11 12">DSM 19547</strain>
    </source>
</reference>
<evidence type="ECO:0000256" key="9">
    <source>
        <dbReference type="ARBA" id="ARBA00022842"/>
    </source>
</evidence>
<keyword evidence="8" id="KW-0067">ATP-binding</keyword>
<evidence type="ECO:0000313" key="12">
    <source>
        <dbReference type="Proteomes" id="UP000199356"/>
    </source>
</evidence>
<dbReference type="Gene3D" id="3.40.50.300">
    <property type="entry name" value="P-loop containing nucleotide triphosphate hydrolases"/>
    <property type="match status" value="1"/>
</dbReference>
<sequence>MSSEPLLDLRLPTSDATARLARALAPKLGAGDVLLLEGPLGAGKTHFARALIQERLAEEGLSEDVPSPTFTLVQTYDAGMLEIWHADLYRLTSADEVTELGLEDAFTTALCLVEWPDRLGDAAPASALSLRLEPEDDARRLTAHGSPDWATRMADLRVDEGTE</sequence>
<evidence type="ECO:0000256" key="1">
    <source>
        <dbReference type="ARBA" id="ARBA00004496"/>
    </source>
</evidence>
<keyword evidence="5" id="KW-0819">tRNA processing</keyword>
<dbReference type="EMBL" id="FOXA01000001">
    <property type="protein sequence ID" value="SFO98203.1"/>
    <property type="molecule type" value="Genomic_DNA"/>
</dbReference>
<name>A0A1I5LM00_9RHOB</name>
<keyword evidence="12" id="KW-1185">Reference proteome</keyword>
<dbReference type="SUPFAM" id="SSF52540">
    <property type="entry name" value="P-loop containing nucleoside triphosphate hydrolases"/>
    <property type="match status" value="1"/>
</dbReference>
<gene>
    <name evidence="11" type="ORF">SAMN04488047_101710</name>
</gene>
<proteinExistence type="inferred from homology"/>
<dbReference type="GO" id="GO:0046872">
    <property type="term" value="F:metal ion binding"/>
    <property type="evidence" value="ECO:0007669"/>
    <property type="project" value="UniProtKB-KW"/>
</dbReference>
<dbReference type="Proteomes" id="UP000199356">
    <property type="component" value="Unassembled WGS sequence"/>
</dbReference>
<evidence type="ECO:0000256" key="6">
    <source>
        <dbReference type="ARBA" id="ARBA00022723"/>
    </source>
</evidence>
<evidence type="ECO:0000256" key="3">
    <source>
        <dbReference type="ARBA" id="ARBA00019010"/>
    </source>
</evidence>
<accession>A0A1I5LM00</accession>
<dbReference type="Pfam" id="PF02367">
    <property type="entry name" value="TsaE"/>
    <property type="match status" value="1"/>
</dbReference>
<comment type="subcellular location">
    <subcellularLocation>
        <location evidence="1">Cytoplasm</location>
    </subcellularLocation>
</comment>
<dbReference type="STRING" id="441119.SAMN04488047_101710"/>
<dbReference type="InterPro" id="IPR003442">
    <property type="entry name" value="T6A_TsaE"/>
</dbReference>
<dbReference type="GO" id="GO:0005737">
    <property type="term" value="C:cytoplasm"/>
    <property type="evidence" value="ECO:0007669"/>
    <property type="project" value="UniProtKB-SubCell"/>
</dbReference>
<dbReference type="NCBIfam" id="TIGR00150">
    <property type="entry name" value="T6A_YjeE"/>
    <property type="match status" value="1"/>
</dbReference>
<comment type="similarity">
    <text evidence="2">Belongs to the TsaE family.</text>
</comment>
<evidence type="ECO:0000256" key="8">
    <source>
        <dbReference type="ARBA" id="ARBA00022840"/>
    </source>
</evidence>
<keyword evidence="6" id="KW-0479">Metal-binding</keyword>
<dbReference type="RefSeq" id="WP_093417664.1">
    <property type="nucleotide sequence ID" value="NZ_FOXA01000001.1"/>
</dbReference>
<protein>
    <recommendedName>
        <fullName evidence="3">tRNA threonylcarbamoyladenosine biosynthesis protein TsaE</fullName>
    </recommendedName>
    <alternativeName>
        <fullName evidence="10">t(6)A37 threonylcarbamoyladenosine biosynthesis protein TsaE</fullName>
    </alternativeName>
</protein>
<dbReference type="GO" id="GO:0002949">
    <property type="term" value="P:tRNA threonylcarbamoyladenosine modification"/>
    <property type="evidence" value="ECO:0007669"/>
    <property type="project" value="InterPro"/>
</dbReference>
<dbReference type="OrthoDB" id="9800307at2"/>